<evidence type="ECO:0000313" key="2">
    <source>
        <dbReference type="EMBL" id="MBB6477130.1"/>
    </source>
</evidence>
<feature type="transmembrane region" description="Helical" evidence="1">
    <location>
        <begin position="607"/>
        <end position="630"/>
    </location>
</feature>
<dbReference type="Pfam" id="PF18949">
    <property type="entry name" value="DUF5693"/>
    <property type="match status" value="1"/>
</dbReference>
<keyword evidence="1" id="KW-1133">Transmembrane helix</keyword>
<feature type="transmembrane region" description="Helical" evidence="1">
    <location>
        <begin position="642"/>
        <end position="662"/>
    </location>
</feature>
<keyword evidence="1" id="KW-0812">Transmembrane</keyword>
<feature type="transmembrane region" description="Helical" evidence="1">
    <location>
        <begin position="357"/>
        <end position="377"/>
    </location>
</feature>
<dbReference type="InterPro" id="IPR043748">
    <property type="entry name" value="DUF5693"/>
</dbReference>
<protein>
    <submittedName>
        <fullName evidence="2">Uncharacterized membrane protein YidH (DUF202 family)</fullName>
    </submittedName>
</protein>
<organism evidence="2 3">
    <name type="scientific">Negativicoccus succinicivorans</name>
    <dbReference type="NCBI Taxonomy" id="620903"/>
    <lineage>
        <taxon>Bacteria</taxon>
        <taxon>Bacillati</taxon>
        <taxon>Bacillota</taxon>
        <taxon>Negativicutes</taxon>
        <taxon>Veillonellales</taxon>
        <taxon>Veillonellaceae</taxon>
        <taxon>Negativicoccus</taxon>
    </lineage>
</organism>
<feature type="transmembrane region" description="Helical" evidence="1">
    <location>
        <begin position="527"/>
        <end position="551"/>
    </location>
</feature>
<dbReference type="GeneID" id="93485437"/>
<comment type="caution">
    <text evidence="2">The sequence shown here is derived from an EMBL/GenBank/DDBJ whole genome shotgun (WGS) entry which is preliminary data.</text>
</comment>
<feature type="transmembrane region" description="Helical" evidence="1">
    <location>
        <begin position="410"/>
        <end position="429"/>
    </location>
</feature>
<proteinExistence type="predicted"/>
<evidence type="ECO:0000313" key="3">
    <source>
        <dbReference type="Proteomes" id="UP000591941"/>
    </source>
</evidence>
<accession>A0A841R215</accession>
<name>A0A841R215_9FIRM</name>
<dbReference type="RefSeq" id="WP_159821991.1">
    <property type="nucleotide sequence ID" value="NZ_CABWNB010000001.1"/>
</dbReference>
<keyword evidence="3" id="KW-1185">Reference proteome</keyword>
<dbReference type="AlphaFoldDB" id="A0A841R215"/>
<gene>
    <name evidence="2" type="ORF">HNR45_000152</name>
</gene>
<feature type="transmembrane region" description="Helical" evidence="1">
    <location>
        <begin position="486"/>
        <end position="506"/>
    </location>
</feature>
<sequence>MFGYLKKYAIFIALLGIAFIAAGAINWQRMVVEDANHSVEMVYDYGHVTQLAASEGKTVDEALALFRKAGVTSFAVYDATVEKLVDTGYVKIVSQLSTEDKARLGLTPEAIVMTATGKPGANERLQEASEDLILRLPQGAVTKVTSPDGKFMLAVKDIDENALNQMNLGISSAEIKDIQNRGFGVVVRPKNYTAMTKAKADHFLTRLDANEPVRAIIFVGQEAFGYPDQMDYIGEGLKARGIPVALLESPTQLQFEKQLGAVDMVKHLDYYGVRAYSMFRDELVKLSAEEASQRHFISDTERNIRLNLFSTYKRPIPGKTLLESDASYIALTAEKLQAHGYTLGKASIMPRFHESRALQLLVLLGVGALTGAAFCALTGARRKIGYGLALLSFITLGALLFTHWQILARQVAGLLIAVTTPTVAMYGVFRYWRQVDWHEMESRWSLFGKAIGQLALVSLFSLLGGWLLSAILAATPFFMEMEIFRGVKAAFLLPVICVAILYLRIFPTFRSHAYENWQDFPDFAARFLHLPVRVGTLMLAGFIGIAGLIFIGRSGHEEGVPVSQLEISLRRFLESTLAVRPRSKEFLIGHPAFLLVPLALAKRWPQWLHFLLVIAAGIGQASIVETFAHMRSPLWMSTLRGVNGVLIGILVGVIVILGTYVLSALNGYRSRANEEA</sequence>
<feature type="transmembrane region" description="Helical" evidence="1">
    <location>
        <begin position="384"/>
        <end position="404"/>
    </location>
</feature>
<dbReference type="OrthoDB" id="3805529at2"/>
<evidence type="ECO:0000256" key="1">
    <source>
        <dbReference type="SAM" id="Phobius"/>
    </source>
</evidence>
<feature type="transmembrane region" description="Helical" evidence="1">
    <location>
        <begin position="450"/>
        <end position="474"/>
    </location>
</feature>
<reference evidence="2 3" key="1">
    <citation type="submission" date="2020-08" db="EMBL/GenBank/DDBJ databases">
        <title>Genomic Encyclopedia of Type Strains, Phase IV (KMG-IV): sequencing the most valuable type-strain genomes for metagenomic binning, comparative biology and taxonomic classification.</title>
        <authorList>
            <person name="Goeker M."/>
        </authorList>
    </citation>
    <scope>NUCLEOTIDE SEQUENCE [LARGE SCALE GENOMIC DNA]</scope>
    <source>
        <strain evidence="2 3">DSM 21255</strain>
    </source>
</reference>
<keyword evidence="1" id="KW-0472">Membrane</keyword>
<dbReference type="EMBL" id="JACHHI010000001">
    <property type="protein sequence ID" value="MBB6477130.1"/>
    <property type="molecule type" value="Genomic_DNA"/>
</dbReference>
<dbReference type="Proteomes" id="UP000591941">
    <property type="component" value="Unassembled WGS sequence"/>
</dbReference>